<evidence type="ECO:0000256" key="1">
    <source>
        <dbReference type="ARBA" id="ARBA00006545"/>
    </source>
</evidence>
<dbReference type="GO" id="GO:0006869">
    <property type="term" value="P:lipid transport"/>
    <property type="evidence" value="ECO:0007669"/>
    <property type="project" value="UniProtKB-KW"/>
</dbReference>
<dbReference type="Pfam" id="PF12624">
    <property type="entry name" value="VPS13_N"/>
    <property type="match status" value="1"/>
</dbReference>
<comment type="caution">
    <text evidence="8">The sequence shown here is derived from an EMBL/GenBank/DDBJ whole genome shotgun (WGS) entry which is preliminary data.</text>
</comment>
<evidence type="ECO:0000256" key="3">
    <source>
        <dbReference type="ARBA" id="ARBA00023055"/>
    </source>
</evidence>
<name>A0AAD5SE74_9FUNG</name>
<dbReference type="Proteomes" id="UP001212841">
    <property type="component" value="Unassembled WGS sequence"/>
</dbReference>
<evidence type="ECO:0000256" key="4">
    <source>
        <dbReference type="SAM" id="MobiDB-lite"/>
    </source>
</evidence>
<dbReference type="Pfam" id="PF25036">
    <property type="entry name" value="VPS13_VAB"/>
    <property type="match status" value="1"/>
</dbReference>
<dbReference type="InterPro" id="IPR026854">
    <property type="entry name" value="VPS13_N"/>
</dbReference>
<evidence type="ECO:0000259" key="7">
    <source>
        <dbReference type="Pfam" id="PF25036"/>
    </source>
</evidence>
<sequence>MNIPWNDLKNKPVKVLINNVYLLAAPRGETDYDPDEEEERAQKVKREKLETAEMLSARPKGAETDKQDATFVTQLVTKIVDNLQVKIRNIHVRYEDKLSNPTKPFSVGITIGELSAVSTDENWKERFIHDETGVIYKLLRLGSLAVYWNTDAVSLAGKPHTDAQTAFMQRIASGEKLPPDLQYILKPVSGDGKIKSFKSYIPGKARTSAVLNFDELGFVLDDEQYSSLFALLGAFSYLVRNQPYRKFRPPRTITPMIDPRAWFQYAGTCVLSEIHEKHRRWSWGHFAERRDDRRQYVKLYVESKRGTMMPPEDKEELDDLERKLAVEDILLYRSMAMTQLKKERALRAKTVKKEPPPPQTWTGWAASFITGPAHAQATEEQTTLSEEEVKHLYDTIEYDPRTSMEVTEFPEDAVLLDAQCQLKTGSVTLKHDPHGKAQSLLSLVFEEFSAGMTLNDGTTPDSLYPTLIRAKNKKDDSASISELQTAFLRLDFEQNPLDGRADNALTMRLLPLEIIYNPLAIKSMLEFLTPPASESATVSTIQAMAQDTFSGLTAQTRAGLEYALEEHKTLDLRLDLDAPIIIIPESCTDKTSMVAVIDAGHLVVNSNLVDKDKKKELQQKQGTILTEHDLNYLASLLYDKFTCELNSVQVLLGPSLQRCMGQISNEDPADDLHMIERVNLAFCIEMCILPKLPEYPRTKISGELPRLHLNLSDTKYKTAMRLIDLVLDSLFEKDDGNIQPSPPTWVEPLDWKILTGVSNVVEELPGGEESDTEKEEAGAGGDEDDFYDASENLGAGGTKAASIAPTQQAVTVYEDPKKVSVELRFEIHQASVSLKKTDRGGGTETSLADLTVSGFGLDVKTRPFDLEVGIQIRSIQLEDRLQQKTDWQQYLLTPSTVDEGSKDALDDGQLVHIKYQSLKHNHPDYDGVDQSVDVSLAAVTIVLTQGTVLSLYDFILTTFTNAGSVTHSRANSQVSIAKPGNGEDNAAQSIEKGELPPAEPLPPYPATMRVKASMKSIGLIVNQDGKRLATATFATLQASVLMKESTMKVEGSIGDLSIVDEVQRVEHGRLYRQLLRIDGDEVAHFTWETFNAHDGSYPGYDSALTLKASSMRLTYVESLINELFKYLSEFARMHLFLEAARRAAVESAAQIQETAGRFHFDLVIDTPILEFPHVSLRERDMVTVYPGSISAKNVFETETNGVLKNKIVAEIRSMKAVAALLYEEEVRERRIIEDVNVGVEYESWEGELAEGVPDSAVNVKASDVRLTLTQRQYKFLMDLFNQLFGGPKTPATPPAVESPADRQTPEVAKVTFAGEPIANGDRVSMDVRVHVPSICFEIFQSAASAKAEDDETSVARFSIHGLVVKTAMQRNSAMEMELQVQSFSIKDTRPDSGNLFQEIMPASDRKEEQLVLHLSRTTGGNSVYTITVDSPKLLLVLDHLFCVRDFFMDPNVAAAQTEAATTASDPNEARPGAISYRVTLANVEIILLQDARVASTEAVVLMSKQLVVAQEVVLSIGVQEMGMFFCSMDKREETSLRFIQNFDITMSMDDRMTGPGHRLTNILLDMSPLMLRISYKDVMLLMEIVNMYTELSARSGSAPIAAAREGVENALSRESSLEEIIMARERLQASVKSIRIILIDDLNDLHLPMLDLVLDKLVVDVSDWSSHLRVESSPSIYINYFNVRNSHWEPFIEPWQFFITASRQSDSGTTSVDFYSRRKLEVTLSHVFIETMLRTQDMWTKQPQRSLRARRGVHAPYLIRNWTGYPIHIWADAPGDGLNTELKELKTDEEMPWRFDDWRTMRERTLPAPNKVSLQLHGPGWETLKNIQVDQEGTRYYVLRPALNRVVHRIVCDVKLVDNVKVVTLRSATVIRNDTPITIHAMAINAKRQMTCGIYTIAPGEERPIPIENSYSDSIQIRPQEGFGYTWSTEALYWRDLQKETVALVTCNSYDPSVPPFRFQLNCKYHKEAATTYDRTLVFETFPQLITSRRAYPILTMKLLPPFQVENLLPYDFRYVIVDRTTRQEHRDVVKQGAVNPVFTINPLHLLAMSIEIMGTEYRPSDVAIITNSDLEYRDETLTLFDNSARELKLKIKYSDRLAVGGRKVTIYSPYVLLNKTGLDMYFSARSLLATSRYAAGQGTRRPKKGDTIEPFMFSYSNFEPLRSRAQVKVEDSEWSKPVSFEAVGSSYDVAIPAPTRGLEYRMGVTITEGEGKFYLTKVVTFAPRFILKNNMDEDLQFRQQGASAAMLLKAKDSAPLHTIRIMDEGYAQLSVRLTGLTNEWSNPMNINEIGRIHVKLGRMGSPEEDLVRTEIHIENATIFVVFVQREKHWPFKIVNDTDVDVTIWQQNSQNRYRIPHAESRPYAWDDPSYRRKVLVLGVNGREREIDAQEIGHLPPWKYPIPGTNKYGVMAVRIFAQGPTVCIRLTPYVESRSVFRRTTVGRSDTIKSNNDGNEGAFEMKRKEASLLTAFQLRLEGIGVSVVDAQPQELLYASAKNVMFAWTDTSADQALTFSIKWLQIDNQLYGCLEPIFVYPTVLQKEGDEDIHPVLMATLSKSKDTCKRLDFQHIF</sequence>
<dbReference type="GO" id="GO:0007005">
    <property type="term" value="P:mitochondrion organization"/>
    <property type="evidence" value="ECO:0007669"/>
    <property type="project" value="TreeGrafter"/>
</dbReference>
<accession>A0AAD5SE74</accession>
<feature type="domain" description="Vacuolar protein sorting-associated protein 13 VPS13 adaptor binding" evidence="7">
    <location>
        <begin position="1797"/>
        <end position="2370"/>
    </location>
</feature>
<comment type="similarity">
    <text evidence="1">Belongs to the VPS13 family.</text>
</comment>
<reference evidence="8" key="1">
    <citation type="submission" date="2020-05" db="EMBL/GenBank/DDBJ databases">
        <title>Phylogenomic resolution of chytrid fungi.</title>
        <authorList>
            <person name="Stajich J.E."/>
            <person name="Amses K."/>
            <person name="Simmons R."/>
            <person name="Seto K."/>
            <person name="Myers J."/>
            <person name="Bonds A."/>
            <person name="Quandt C.A."/>
            <person name="Barry K."/>
            <person name="Liu P."/>
            <person name="Grigoriev I."/>
            <person name="Longcore J.E."/>
            <person name="James T.Y."/>
        </authorList>
    </citation>
    <scope>NUCLEOTIDE SEQUENCE</scope>
    <source>
        <strain evidence="8">JEL0318</strain>
    </source>
</reference>
<feature type="domain" description="VPS13-like middle region" evidence="6">
    <location>
        <begin position="1023"/>
        <end position="1742"/>
    </location>
</feature>
<feature type="domain" description="Chorein N-terminal" evidence="5">
    <location>
        <begin position="2"/>
        <end position="725"/>
    </location>
</feature>
<gene>
    <name evidence="8" type="ORF">HK097_006900</name>
</gene>
<evidence type="ECO:0000313" key="8">
    <source>
        <dbReference type="EMBL" id="KAJ3052099.1"/>
    </source>
</evidence>
<keyword evidence="9" id="KW-1185">Reference proteome</keyword>
<dbReference type="InterPro" id="IPR026847">
    <property type="entry name" value="VPS13"/>
</dbReference>
<dbReference type="PANTHER" id="PTHR16166:SF93">
    <property type="entry name" value="INTERMEMBRANE LIPID TRANSFER PROTEIN VPS13"/>
    <property type="match status" value="1"/>
</dbReference>
<evidence type="ECO:0000259" key="5">
    <source>
        <dbReference type="Pfam" id="PF12624"/>
    </source>
</evidence>
<dbReference type="GO" id="GO:0006623">
    <property type="term" value="P:protein targeting to vacuole"/>
    <property type="evidence" value="ECO:0007669"/>
    <property type="project" value="TreeGrafter"/>
</dbReference>
<keyword evidence="3" id="KW-0445">Lipid transport</keyword>
<dbReference type="EMBL" id="JADGJD010000327">
    <property type="protein sequence ID" value="KAJ3052099.1"/>
    <property type="molecule type" value="Genomic_DNA"/>
</dbReference>
<dbReference type="InterPro" id="IPR056747">
    <property type="entry name" value="VPS13-like_M"/>
</dbReference>
<dbReference type="GO" id="GO:0045324">
    <property type="term" value="P:late endosome to vacuole transport"/>
    <property type="evidence" value="ECO:0007669"/>
    <property type="project" value="TreeGrafter"/>
</dbReference>
<protein>
    <recommendedName>
        <fullName evidence="10">Vacuolar protein sorting-associated protein 13</fullName>
    </recommendedName>
</protein>
<feature type="region of interest" description="Disordered" evidence="4">
    <location>
        <begin position="975"/>
        <end position="1003"/>
    </location>
</feature>
<proteinExistence type="inferred from homology"/>
<dbReference type="GO" id="GO:0045053">
    <property type="term" value="P:protein retention in Golgi apparatus"/>
    <property type="evidence" value="ECO:0007669"/>
    <property type="project" value="TreeGrafter"/>
</dbReference>
<dbReference type="Pfam" id="PF25033">
    <property type="entry name" value="VPS13_M"/>
    <property type="match status" value="1"/>
</dbReference>
<evidence type="ECO:0000313" key="9">
    <source>
        <dbReference type="Proteomes" id="UP001212841"/>
    </source>
</evidence>
<dbReference type="InterPro" id="IPR009543">
    <property type="entry name" value="VPS13_VAB"/>
</dbReference>
<evidence type="ECO:0000256" key="2">
    <source>
        <dbReference type="ARBA" id="ARBA00022448"/>
    </source>
</evidence>
<evidence type="ECO:0008006" key="10">
    <source>
        <dbReference type="Google" id="ProtNLM"/>
    </source>
</evidence>
<dbReference type="PANTHER" id="PTHR16166">
    <property type="entry name" value="VACUOLAR PROTEIN SORTING-ASSOCIATED PROTEIN VPS13"/>
    <property type="match status" value="1"/>
</dbReference>
<organism evidence="8 9">
    <name type="scientific">Rhizophlyctis rosea</name>
    <dbReference type="NCBI Taxonomy" id="64517"/>
    <lineage>
        <taxon>Eukaryota</taxon>
        <taxon>Fungi</taxon>
        <taxon>Fungi incertae sedis</taxon>
        <taxon>Chytridiomycota</taxon>
        <taxon>Chytridiomycota incertae sedis</taxon>
        <taxon>Chytridiomycetes</taxon>
        <taxon>Rhizophlyctidales</taxon>
        <taxon>Rhizophlyctidaceae</taxon>
        <taxon>Rhizophlyctis</taxon>
    </lineage>
</organism>
<keyword evidence="2" id="KW-0813">Transport</keyword>
<feature type="region of interest" description="Disordered" evidence="4">
    <location>
        <begin position="763"/>
        <end position="786"/>
    </location>
</feature>
<evidence type="ECO:0000259" key="6">
    <source>
        <dbReference type="Pfam" id="PF25033"/>
    </source>
</evidence>
<feature type="compositionally biased region" description="Acidic residues" evidence="4">
    <location>
        <begin position="765"/>
        <end position="774"/>
    </location>
</feature>